<protein>
    <submittedName>
        <fullName evidence="3">Glycosyltransferase family 2 protein</fullName>
    </submittedName>
</protein>
<sequence>MGDVQMGKISVIIPTHNRADILPRAIKSVQDQTRPVDEIIVVSDGSTDSTEEVVRQLAEKDSRIRLIAYHPGHNGNYARNKGIEAASGEFIAFLDDDDEWLPKKTELQMELFEKDPDVGLVYSSQNCIYTDTGVTYQTQPMWRGDLSKKIFIRGEMGTPSQVMLRRKVLDQAGMFDLNLEALQDYDLWIRCCLVTKVDFVPEPCINYYNAAENKQVSSNTEKYIHARLYIREKYRDEIAKFGKEFEQKVDIIVENRIAERCLRNGQNRAARHHALKAWKIRPSKVSVMLLAASLFPYSFIVKIRSAIKSRNLYWRIKKMWS</sequence>
<reference evidence="3" key="1">
    <citation type="journal article" date="2021" name="PeerJ">
        <title>Extensive microbial diversity within the chicken gut microbiome revealed by metagenomics and culture.</title>
        <authorList>
            <person name="Gilroy R."/>
            <person name="Ravi A."/>
            <person name="Getino M."/>
            <person name="Pursley I."/>
            <person name="Horton D.L."/>
            <person name="Alikhan N.F."/>
            <person name="Baker D."/>
            <person name="Gharbi K."/>
            <person name="Hall N."/>
            <person name="Watson M."/>
            <person name="Adriaenssens E.M."/>
            <person name="Foster-Nyarko E."/>
            <person name="Jarju S."/>
            <person name="Secka A."/>
            <person name="Antonio M."/>
            <person name="Oren A."/>
            <person name="Chaudhuri R.R."/>
            <person name="La Ragione R."/>
            <person name="Hildebrand F."/>
            <person name="Pallen M.J."/>
        </authorList>
    </citation>
    <scope>NUCLEOTIDE SEQUENCE</scope>
    <source>
        <strain evidence="3">CHK196-3914</strain>
    </source>
</reference>
<accession>A0A9D2G888</accession>
<comment type="caution">
    <text evidence="3">The sequence shown here is derived from an EMBL/GenBank/DDBJ whole genome shotgun (WGS) entry which is preliminary data.</text>
</comment>
<dbReference type="InterPro" id="IPR001173">
    <property type="entry name" value="Glyco_trans_2-like"/>
</dbReference>
<evidence type="ECO:0000256" key="1">
    <source>
        <dbReference type="SAM" id="Phobius"/>
    </source>
</evidence>
<keyword evidence="1" id="KW-0812">Transmembrane</keyword>
<dbReference type="InterPro" id="IPR029044">
    <property type="entry name" value="Nucleotide-diphossugar_trans"/>
</dbReference>
<dbReference type="PANTHER" id="PTHR43685:SF2">
    <property type="entry name" value="GLYCOSYLTRANSFERASE 2-LIKE DOMAIN-CONTAINING PROTEIN"/>
    <property type="match status" value="1"/>
</dbReference>
<feature type="transmembrane region" description="Helical" evidence="1">
    <location>
        <begin position="285"/>
        <end position="307"/>
    </location>
</feature>
<dbReference type="Pfam" id="PF00535">
    <property type="entry name" value="Glycos_transf_2"/>
    <property type="match status" value="1"/>
</dbReference>
<evidence type="ECO:0000313" key="3">
    <source>
        <dbReference type="EMBL" id="HIZ74448.1"/>
    </source>
</evidence>
<organism evidence="3 4">
    <name type="scientific">Candidatus Mediterraneibacter stercoravium</name>
    <dbReference type="NCBI Taxonomy" id="2838685"/>
    <lineage>
        <taxon>Bacteria</taxon>
        <taxon>Bacillati</taxon>
        <taxon>Bacillota</taxon>
        <taxon>Clostridia</taxon>
        <taxon>Lachnospirales</taxon>
        <taxon>Lachnospiraceae</taxon>
        <taxon>Mediterraneibacter</taxon>
    </lineage>
</organism>
<dbReference type="Gene3D" id="3.90.550.10">
    <property type="entry name" value="Spore Coat Polysaccharide Biosynthesis Protein SpsA, Chain A"/>
    <property type="match status" value="1"/>
</dbReference>
<evidence type="ECO:0000313" key="4">
    <source>
        <dbReference type="Proteomes" id="UP000824116"/>
    </source>
</evidence>
<dbReference type="PANTHER" id="PTHR43685">
    <property type="entry name" value="GLYCOSYLTRANSFERASE"/>
    <property type="match status" value="1"/>
</dbReference>
<dbReference type="CDD" id="cd00761">
    <property type="entry name" value="Glyco_tranf_GTA_type"/>
    <property type="match status" value="1"/>
</dbReference>
<reference evidence="3" key="2">
    <citation type="submission" date="2021-04" db="EMBL/GenBank/DDBJ databases">
        <authorList>
            <person name="Gilroy R."/>
        </authorList>
    </citation>
    <scope>NUCLEOTIDE SEQUENCE</scope>
    <source>
        <strain evidence="3">CHK196-3914</strain>
    </source>
</reference>
<dbReference type="SUPFAM" id="SSF53448">
    <property type="entry name" value="Nucleotide-diphospho-sugar transferases"/>
    <property type="match status" value="1"/>
</dbReference>
<proteinExistence type="predicted"/>
<feature type="domain" description="Glycosyltransferase 2-like" evidence="2">
    <location>
        <begin position="10"/>
        <end position="171"/>
    </location>
</feature>
<keyword evidence="1" id="KW-1133">Transmembrane helix</keyword>
<name>A0A9D2G888_9FIRM</name>
<gene>
    <name evidence="3" type="ORF">H9723_04290</name>
</gene>
<keyword evidence="1" id="KW-0472">Membrane</keyword>
<evidence type="ECO:0000259" key="2">
    <source>
        <dbReference type="Pfam" id="PF00535"/>
    </source>
</evidence>
<dbReference type="InterPro" id="IPR050834">
    <property type="entry name" value="Glycosyltransf_2"/>
</dbReference>
<dbReference type="EMBL" id="DXAY01000102">
    <property type="protein sequence ID" value="HIZ74448.1"/>
    <property type="molecule type" value="Genomic_DNA"/>
</dbReference>
<dbReference type="AlphaFoldDB" id="A0A9D2G888"/>
<dbReference type="Proteomes" id="UP000824116">
    <property type="component" value="Unassembled WGS sequence"/>
</dbReference>